<dbReference type="InterPro" id="IPR005243">
    <property type="entry name" value="THIRX-like_proc"/>
</dbReference>
<dbReference type="NCBIfam" id="TIGR00412">
    <property type="entry name" value="redox_disulf_2"/>
    <property type="match status" value="1"/>
</dbReference>
<dbReference type="EMBL" id="JAFBDQ010000015">
    <property type="protein sequence ID" value="MBM7557700.1"/>
    <property type="molecule type" value="Genomic_DNA"/>
</dbReference>
<keyword evidence="2" id="KW-0676">Redox-active center</keyword>
<accession>A0A938XYM2</accession>
<dbReference type="SUPFAM" id="SSF52833">
    <property type="entry name" value="Thioredoxin-like"/>
    <property type="match status" value="1"/>
</dbReference>
<evidence type="ECO:0000259" key="3">
    <source>
        <dbReference type="Pfam" id="PF13192"/>
    </source>
</evidence>
<keyword evidence="2" id="KW-1015">Disulfide bond</keyword>
<comment type="caution">
    <text evidence="4">The sequence shown here is derived from an EMBL/GenBank/DDBJ whole genome shotgun (WGS) entry which is preliminary data.</text>
</comment>
<dbReference type="Gene3D" id="3.40.30.10">
    <property type="entry name" value="Glutaredoxin"/>
    <property type="match status" value="1"/>
</dbReference>
<dbReference type="AlphaFoldDB" id="A0A938XYM2"/>
<feature type="domain" description="Thioredoxin-like fold" evidence="3">
    <location>
        <begin position="1"/>
        <end position="76"/>
    </location>
</feature>
<keyword evidence="5" id="KW-1185">Reference proteome</keyword>
<evidence type="ECO:0000313" key="5">
    <source>
        <dbReference type="Proteomes" id="UP000774000"/>
    </source>
</evidence>
<evidence type="ECO:0000313" key="4">
    <source>
        <dbReference type="EMBL" id="MBM7557700.1"/>
    </source>
</evidence>
<dbReference type="InterPro" id="IPR012336">
    <property type="entry name" value="Thioredoxin-like_fold"/>
</dbReference>
<organism evidence="4 5">
    <name type="scientific">Halanaerobacter jeridensis</name>
    <dbReference type="NCBI Taxonomy" id="706427"/>
    <lineage>
        <taxon>Bacteria</taxon>
        <taxon>Bacillati</taxon>
        <taxon>Bacillota</taxon>
        <taxon>Clostridia</taxon>
        <taxon>Halanaerobiales</taxon>
        <taxon>Halobacteroidaceae</taxon>
        <taxon>Halanaerobacter</taxon>
    </lineage>
</organism>
<sequence>MKITVYGPGCKNCVSLADHAKEAAEELGLDAEVEKVEDPAEIAKAGIMSTPGLAIDGKVKVKGRVPSTDEIKELLK</sequence>
<protein>
    <submittedName>
        <fullName evidence="4">Small redox-active disulfide protein 2</fullName>
    </submittedName>
</protein>
<name>A0A938XYM2_9FIRM</name>
<dbReference type="InterPro" id="IPR036249">
    <property type="entry name" value="Thioredoxin-like_sf"/>
</dbReference>
<dbReference type="PANTHER" id="PTHR36450">
    <property type="entry name" value="THIOREDOXIN"/>
    <property type="match status" value="1"/>
</dbReference>
<feature type="disulfide bond" description="Redox-active" evidence="2">
    <location>
        <begin position="10"/>
        <end position="13"/>
    </location>
</feature>
<dbReference type="PANTHER" id="PTHR36450:SF1">
    <property type="entry name" value="THIOREDOXIN"/>
    <property type="match status" value="1"/>
</dbReference>
<feature type="active site" description="Nucleophile" evidence="1">
    <location>
        <position position="10"/>
    </location>
</feature>
<reference evidence="4" key="1">
    <citation type="submission" date="2021-01" db="EMBL/GenBank/DDBJ databases">
        <title>Genomic Encyclopedia of Type Strains, Phase IV (KMG-IV): sequencing the most valuable type-strain genomes for metagenomic binning, comparative biology and taxonomic classification.</title>
        <authorList>
            <person name="Goeker M."/>
        </authorList>
    </citation>
    <scope>NUCLEOTIDE SEQUENCE</scope>
    <source>
        <strain evidence="4">DSM 23230</strain>
    </source>
</reference>
<dbReference type="RefSeq" id="WP_204702444.1">
    <property type="nucleotide sequence ID" value="NZ_JAFBDQ010000015.1"/>
</dbReference>
<dbReference type="PIRSF" id="PIRSF037031">
    <property type="entry name" value="Redox_disulphide_2"/>
    <property type="match status" value="1"/>
</dbReference>
<evidence type="ECO:0000256" key="2">
    <source>
        <dbReference type="PIRSR" id="PIRSR037031-51"/>
    </source>
</evidence>
<dbReference type="Proteomes" id="UP000774000">
    <property type="component" value="Unassembled WGS sequence"/>
</dbReference>
<gene>
    <name evidence="4" type="ORF">JOC47_002566</name>
</gene>
<feature type="active site" description="Nucleophile" evidence="1">
    <location>
        <position position="13"/>
    </location>
</feature>
<dbReference type="Pfam" id="PF13192">
    <property type="entry name" value="Thioredoxin_3"/>
    <property type="match status" value="1"/>
</dbReference>
<evidence type="ECO:0000256" key="1">
    <source>
        <dbReference type="PIRSR" id="PIRSR037031-50"/>
    </source>
</evidence>
<proteinExistence type="predicted"/>